<gene>
    <name evidence="1" type="ORF">M378DRAFT_17445</name>
</gene>
<dbReference type="Proteomes" id="UP000054549">
    <property type="component" value="Unassembled WGS sequence"/>
</dbReference>
<keyword evidence="2" id="KW-1185">Reference proteome</keyword>
<sequence length="154" mass="18079">MEADTDVGGPPDYNNPILMTPTLLNDIILTRETILGVYFKKLFDFSKEEGFLYRKYIKFLYLVPVMDPDNFIFVTRRLLDLADATIYLIVNFCYYMALGMKKMTIFNQTLTHHLKSAGRLITRAMDYVEHAAEELRVYKEEHGDNEDRAFKEEE</sequence>
<organism evidence="1 2">
    <name type="scientific">Amanita muscaria (strain Koide BX008)</name>
    <dbReference type="NCBI Taxonomy" id="946122"/>
    <lineage>
        <taxon>Eukaryota</taxon>
        <taxon>Fungi</taxon>
        <taxon>Dikarya</taxon>
        <taxon>Basidiomycota</taxon>
        <taxon>Agaricomycotina</taxon>
        <taxon>Agaricomycetes</taxon>
        <taxon>Agaricomycetidae</taxon>
        <taxon>Agaricales</taxon>
        <taxon>Pluteineae</taxon>
        <taxon>Amanitaceae</taxon>
        <taxon>Amanita</taxon>
    </lineage>
</organism>
<dbReference type="EMBL" id="KN818453">
    <property type="protein sequence ID" value="KIL56028.1"/>
    <property type="molecule type" value="Genomic_DNA"/>
</dbReference>
<dbReference type="HOGENOM" id="CLU_121498_0_0_1"/>
<reference evidence="1 2" key="1">
    <citation type="submission" date="2014-04" db="EMBL/GenBank/DDBJ databases">
        <title>Evolutionary Origins and Diversification of the Mycorrhizal Mutualists.</title>
        <authorList>
            <consortium name="DOE Joint Genome Institute"/>
            <consortium name="Mycorrhizal Genomics Consortium"/>
            <person name="Kohler A."/>
            <person name="Kuo A."/>
            <person name="Nagy L.G."/>
            <person name="Floudas D."/>
            <person name="Copeland A."/>
            <person name="Barry K.W."/>
            <person name="Cichocki N."/>
            <person name="Veneault-Fourrey C."/>
            <person name="LaButti K."/>
            <person name="Lindquist E.A."/>
            <person name="Lipzen A."/>
            <person name="Lundell T."/>
            <person name="Morin E."/>
            <person name="Murat C."/>
            <person name="Riley R."/>
            <person name="Ohm R."/>
            <person name="Sun H."/>
            <person name="Tunlid A."/>
            <person name="Henrissat B."/>
            <person name="Grigoriev I.V."/>
            <person name="Hibbett D.S."/>
            <person name="Martin F."/>
        </authorList>
    </citation>
    <scope>NUCLEOTIDE SEQUENCE [LARGE SCALE GENOMIC DNA]</scope>
    <source>
        <strain evidence="1 2">Koide BX008</strain>
    </source>
</reference>
<dbReference type="AlphaFoldDB" id="A0A0C2WIU1"/>
<protein>
    <submittedName>
        <fullName evidence="1">Uncharacterized protein</fullName>
    </submittedName>
</protein>
<dbReference type="InParanoid" id="A0A0C2WIU1"/>
<evidence type="ECO:0000313" key="1">
    <source>
        <dbReference type="EMBL" id="KIL56028.1"/>
    </source>
</evidence>
<name>A0A0C2WIU1_AMAMK</name>
<accession>A0A0C2WIU1</accession>
<proteinExistence type="predicted"/>
<evidence type="ECO:0000313" key="2">
    <source>
        <dbReference type="Proteomes" id="UP000054549"/>
    </source>
</evidence>